<dbReference type="RefSeq" id="WP_129048084.1">
    <property type="nucleotide sequence ID" value="NZ_SDHX01000001.1"/>
</dbReference>
<feature type="transmembrane region" description="Helical" evidence="1">
    <location>
        <begin position="42"/>
        <end position="64"/>
    </location>
</feature>
<proteinExistence type="predicted"/>
<keyword evidence="1" id="KW-0472">Membrane</keyword>
<keyword evidence="1" id="KW-0812">Transmembrane</keyword>
<accession>A0A4Q1CCE3</accession>
<protein>
    <recommendedName>
        <fullName evidence="4">Prepilin-type N-terminal cleavage/methylation domain-containing protein</fullName>
    </recommendedName>
</protein>
<evidence type="ECO:0000256" key="1">
    <source>
        <dbReference type="SAM" id="Phobius"/>
    </source>
</evidence>
<evidence type="ECO:0008006" key="4">
    <source>
        <dbReference type="Google" id="ProtNLM"/>
    </source>
</evidence>
<organism evidence="2 3">
    <name type="scientific">Oleiharenicola lentus</name>
    <dbReference type="NCBI Taxonomy" id="2508720"/>
    <lineage>
        <taxon>Bacteria</taxon>
        <taxon>Pseudomonadati</taxon>
        <taxon>Verrucomicrobiota</taxon>
        <taxon>Opitutia</taxon>
        <taxon>Opitutales</taxon>
        <taxon>Opitutaceae</taxon>
        <taxon>Oleiharenicola</taxon>
    </lineage>
</organism>
<keyword evidence="1" id="KW-1133">Transmembrane helix</keyword>
<gene>
    <name evidence="2" type="ORF">ESB00_12865</name>
</gene>
<name>A0A4Q1CCE3_9BACT</name>
<dbReference type="Pfam" id="PF07963">
    <property type="entry name" value="N_methyl"/>
    <property type="match status" value="1"/>
</dbReference>
<dbReference type="EMBL" id="SDHX01000001">
    <property type="protein sequence ID" value="RXK56718.1"/>
    <property type="molecule type" value="Genomic_DNA"/>
</dbReference>
<evidence type="ECO:0000313" key="2">
    <source>
        <dbReference type="EMBL" id="RXK56718.1"/>
    </source>
</evidence>
<dbReference type="PROSITE" id="PS00409">
    <property type="entry name" value="PROKAR_NTER_METHYL"/>
    <property type="match status" value="1"/>
</dbReference>
<sequence>MHPHPSSNIHARRGTTIPSACVEGTTVVAPIQPRKKSSGVTLVEVMVALTLMAGVMLGFIGTFIQSRRVTESSVLHAAATSMTYGIIEQIKQLDYTTLLPSYETDPFAPSATTPPYFRVRLNQSKVVWLKVVHTTAGNTPKGPTTTPDASVKAADIGAIDNYTGSIPLSTVTGTASQQINMNIWVWIDEIPDGDASEVKKITLVYTYSYLDGRVERVIRDREVIIRTRFDQ</sequence>
<dbReference type="AlphaFoldDB" id="A0A4Q1CCE3"/>
<keyword evidence="3" id="KW-1185">Reference proteome</keyword>
<dbReference type="Proteomes" id="UP000290218">
    <property type="component" value="Unassembled WGS sequence"/>
</dbReference>
<evidence type="ECO:0000313" key="3">
    <source>
        <dbReference type="Proteomes" id="UP000290218"/>
    </source>
</evidence>
<reference evidence="2 3" key="1">
    <citation type="submission" date="2019-01" db="EMBL/GenBank/DDBJ databases">
        <title>Lacunisphaera sp. strain TWA-58.</title>
        <authorList>
            <person name="Chen W.-M."/>
        </authorList>
    </citation>
    <scope>NUCLEOTIDE SEQUENCE [LARGE SCALE GENOMIC DNA]</scope>
    <source>
        <strain evidence="2 3">TWA-58</strain>
    </source>
</reference>
<dbReference type="InterPro" id="IPR012902">
    <property type="entry name" value="N_methyl_site"/>
</dbReference>
<comment type="caution">
    <text evidence="2">The sequence shown here is derived from an EMBL/GenBank/DDBJ whole genome shotgun (WGS) entry which is preliminary data.</text>
</comment>